<dbReference type="OrthoDB" id="3789824at2759"/>
<dbReference type="Proteomes" id="UP000005206">
    <property type="component" value="Chromosome 2"/>
</dbReference>
<keyword evidence="4" id="KW-1185">Reference proteome</keyword>
<dbReference type="KEGG" id="nhe:NECHADRAFT_75851"/>
<gene>
    <name evidence="3" type="ORF">NECHADRAFT_75851</name>
</gene>
<dbReference type="RefSeq" id="XP_003045716.1">
    <property type="nucleotide sequence ID" value="XM_003045670.1"/>
</dbReference>
<dbReference type="InParanoid" id="C7Z5S4"/>
<feature type="region of interest" description="Disordered" evidence="1">
    <location>
        <begin position="1"/>
        <end position="23"/>
    </location>
</feature>
<evidence type="ECO:0000256" key="1">
    <source>
        <dbReference type="SAM" id="MobiDB-lite"/>
    </source>
</evidence>
<dbReference type="InterPro" id="IPR010730">
    <property type="entry name" value="HET"/>
</dbReference>
<protein>
    <recommendedName>
        <fullName evidence="2">Heterokaryon incompatibility domain-containing protein</fullName>
    </recommendedName>
</protein>
<dbReference type="Pfam" id="PF06985">
    <property type="entry name" value="HET"/>
    <property type="match status" value="1"/>
</dbReference>
<dbReference type="VEuPathDB" id="FungiDB:NECHADRAFT_75851"/>
<feature type="domain" description="Heterokaryon incompatibility" evidence="2">
    <location>
        <begin position="198"/>
        <end position="352"/>
    </location>
</feature>
<sequence>MNGQASPDCPICHSPLPDPTQAQRRRDSFGFSISELKQSHARGCGFCGILLESINRQIQDKIGLDSERYHLLPSKENQRRHVTLYSYESLPHHGLVFYLLDNAQNGSARGSLVSLPQIYGFPRGLETLPEVPPMAECSETWGFISRCIADYVSNHPECNKKPSDPMIVLPSRVLQLASNGTATTVRLVDLDSSTPVKYAALSYSWGYTPTRPPLTTTSKSIAQMRRGIDISQLPSTLRDASIVCSRLGIDMLWIDSLCIIQDDANDWNKESRKMGDIYQNAFFTIVSASSHSCHEGFLNSIRQDSVALARSGPGGACIKARKSVARGHHIRFSESYGEEFDPIDSRAWTLQERVLSTRAVVFTGAEVQWQCRTCKTCECGLGSDETISEPIREQLAGENPGWHTTRAWESFLIEYTKRNLTMEKDKLPALSAIARLLSTTINSEYFAGLWSNSLVKGMCWAVFDTDTYFPTTYIAPSFSWASVVGPVRYKTYSDGEKTRWLARPVSQHIVHRTDDAFGGVSKAYVDLEALLLPARLSNVKGGQSFELQIDCISNIRYLRAEVDGPIKRIAQKDGLNSTLRRFPTPPGGYQPGENAFIDTPIHLMPLCAEGFGPDKTAIWCLLLGSVSDNAGYERLGNATVDVRTAISDFGILEKEKEIVRIF</sequence>
<dbReference type="OMA" id="RACECGQ"/>
<dbReference type="eggNOG" id="ENOG502SICY">
    <property type="taxonomic scope" value="Eukaryota"/>
</dbReference>
<evidence type="ECO:0000313" key="4">
    <source>
        <dbReference type="Proteomes" id="UP000005206"/>
    </source>
</evidence>
<dbReference type="EMBL" id="GG698910">
    <property type="protein sequence ID" value="EEU40003.1"/>
    <property type="molecule type" value="Genomic_DNA"/>
</dbReference>
<evidence type="ECO:0000313" key="3">
    <source>
        <dbReference type="EMBL" id="EEU40003.1"/>
    </source>
</evidence>
<evidence type="ECO:0000259" key="2">
    <source>
        <dbReference type="Pfam" id="PF06985"/>
    </source>
</evidence>
<dbReference type="STRING" id="660122.C7Z5S4"/>
<accession>C7Z5S4</accession>
<organism evidence="3 4">
    <name type="scientific">Fusarium vanettenii (strain ATCC MYA-4622 / CBS 123669 / FGSC 9596 / NRRL 45880 / 77-13-4)</name>
    <name type="common">Fusarium solani subsp. pisi</name>
    <dbReference type="NCBI Taxonomy" id="660122"/>
    <lineage>
        <taxon>Eukaryota</taxon>
        <taxon>Fungi</taxon>
        <taxon>Dikarya</taxon>
        <taxon>Ascomycota</taxon>
        <taxon>Pezizomycotina</taxon>
        <taxon>Sordariomycetes</taxon>
        <taxon>Hypocreomycetidae</taxon>
        <taxon>Hypocreales</taxon>
        <taxon>Nectriaceae</taxon>
        <taxon>Fusarium</taxon>
        <taxon>Fusarium solani species complex</taxon>
        <taxon>Fusarium vanettenii</taxon>
    </lineage>
</organism>
<reference evidence="3 4" key="1">
    <citation type="journal article" date="2009" name="PLoS Genet.">
        <title>The genome of Nectria haematococca: contribution of supernumerary chromosomes to gene expansion.</title>
        <authorList>
            <person name="Coleman J.J."/>
            <person name="Rounsley S.D."/>
            <person name="Rodriguez-Carres M."/>
            <person name="Kuo A."/>
            <person name="Wasmann C.C."/>
            <person name="Grimwood J."/>
            <person name="Schmutz J."/>
            <person name="Taga M."/>
            <person name="White G.J."/>
            <person name="Zhou S."/>
            <person name="Schwartz D.C."/>
            <person name="Freitag M."/>
            <person name="Ma L.J."/>
            <person name="Danchin E.G."/>
            <person name="Henrissat B."/>
            <person name="Coutinho P.M."/>
            <person name="Nelson D.R."/>
            <person name="Straney D."/>
            <person name="Napoli C.A."/>
            <person name="Barker B.M."/>
            <person name="Gribskov M."/>
            <person name="Rep M."/>
            <person name="Kroken S."/>
            <person name="Molnar I."/>
            <person name="Rensing C."/>
            <person name="Kennell J.C."/>
            <person name="Zamora J."/>
            <person name="Farman M.L."/>
            <person name="Selker E.U."/>
            <person name="Salamov A."/>
            <person name="Shapiro H."/>
            <person name="Pangilinan J."/>
            <person name="Lindquist E."/>
            <person name="Lamers C."/>
            <person name="Grigoriev I.V."/>
            <person name="Geiser D.M."/>
            <person name="Covert S.F."/>
            <person name="Temporini E."/>
            <person name="Vanetten H.D."/>
        </authorList>
    </citation>
    <scope>NUCLEOTIDE SEQUENCE [LARGE SCALE GENOMIC DNA]</scope>
    <source>
        <strain evidence="4">ATCC MYA-4622 / CBS 123669 / FGSC 9596 / NRRL 45880 / 77-13-4</strain>
    </source>
</reference>
<name>C7Z5S4_FUSV7</name>
<dbReference type="HOGENOM" id="CLU_002639_2_8_1"/>
<dbReference type="PANTHER" id="PTHR33112">
    <property type="entry name" value="DOMAIN PROTEIN, PUTATIVE-RELATED"/>
    <property type="match status" value="1"/>
</dbReference>
<dbReference type="AlphaFoldDB" id="C7Z5S4"/>
<dbReference type="PANTHER" id="PTHR33112:SF16">
    <property type="entry name" value="HETEROKARYON INCOMPATIBILITY DOMAIN-CONTAINING PROTEIN"/>
    <property type="match status" value="1"/>
</dbReference>
<proteinExistence type="predicted"/>
<dbReference type="GeneID" id="9678391"/>